<evidence type="ECO:0000256" key="9">
    <source>
        <dbReference type="ARBA" id="ARBA00022833"/>
    </source>
</evidence>
<keyword evidence="6" id="KW-0677">Repeat</keyword>
<organism evidence="11 12">
    <name type="scientific">Datura stramonium</name>
    <name type="common">Jimsonweed</name>
    <name type="synonym">Common thornapple</name>
    <dbReference type="NCBI Taxonomy" id="4076"/>
    <lineage>
        <taxon>Eukaryota</taxon>
        <taxon>Viridiplantae</taxon>
        <taxon>Streptophyta</taxon>
        <taxon>Embryophyta</taxon>
        <taxon>Tracheophyta</taxon>
        <taxon>Spermatophyta</taxon>
        <taxon>Magnoliopsida</taxon>
        <taxon>eudicotyledons</taxon>
        <taxon>Gunneridae</taxon>
        <taxon>Pentapetalae</taxon>
        <taxon>asterids</taxon>
        <taxon>lamiids</taxon>
        <taxon>Solanales</taxon>
        <taxon>Solanaceae</taxon>
        <taxon>Solanoideae</taxon>
        <taxon>Datureae</taxon>
        <taxon>Datura</taxon>
    </lineage>
</organism>
<evidence type="ECO:0000256" key="7">
    <source>
        <dbReference type="ARBA" id="ARBA00022771"/>
    </source>
</evidence>
<evidence type="ECO:0000256" key="6">
    <source>
        <dbReference type="ARBA" id="ARBA00022737"/>
    </source>
</evidence>
<dbReference type="PROSITE" id="PS51873">
    <property type="entry name" value="TRIAD"/>
    <property type="match status" value="1"/>
</dbReference>
<dbReference type="Proteomes" id="UP000823775">
    <property type="component" value="Unassembled WGS sequence"/>
</dbReference>
<keyword evidence="5" id="KW-0479">Metal-binding</keyword>
<dbReference type="InterPro" id="IPR013083">
    <property type="entry name" value="Znf_RING/FYVE/PHD"/>
</dbReference>
<dbReference type="SMART" id="SM00647">
    <property type="entry name" value="IBR"/>
    <property type="match status" value="1"/>
</dbReference>
<evidence type="ECO:0000259" key="10">
    <source>
        <dbReference type="PROSITE" id="PS51873"/>
    </source>
</evidence>
<evidence type="ECO:0000256" key="4">
    <source>
        <dbReference type="ARBA" id="ARBA00022679"/>
    </source>
</evidence>
<gene>
    <name evidence="11" type="ORF">HAX54_009328</name>
</gene>
<protein>
    <recommendedName>
        <fullName evidence="3">RBR-type E3 ubiquitin transferase</fullName>
        <ecNumber evidence="3">2.3.2.31</ecNumber>
    </recommendedName>
</protein>
<comment type="catalytic activity">
    <reaction evidence="1">
        <text>[E2 ubiquitin-conjugating enzyme]-S-ubiquitinyl-L-cysteine + [acceptor protein]-L-lysine = [E2 ubiquitin-conjugating enzyme]-L-cysteine + [acceptor protein]-N(6)-ubiquitinyl-L-lysine.</text>
        <dbReference type="EC" id="2.3.2.31"/>
    </reaction>
</comment>
<evidence type="ECO:0000256" key="1">
    <source>
        <dbReference type="ARBA" id="ARBA00001798"/>
    </source>
</evidence>
<evidence type="ECO:0000256" key="3">
    <source>
        <dbReference type="ARBA" id="ARBA00012251"/>
    </source>
</evidence>
<dbReference type="SUPFAM" id="SSF57850">
    <property type="entry name" value="RING/U-box"/>
    <property type="match status" value="2"/>
</dbReference>
<name>A0ABS8TEM4_DATST</name>
<dbReference type="InterPro" id="IPR002867">
    <property type="entry name" value="IBR_dom"/>
</dbReference>
<evidence type="ECO:0000256" key="2">
    <source>
        <dbReference type="ARBA" id="ARBA00001947"/>
    </source>
</evidence>
<dbReference type="PROSITE" id="PS00518">
    <property type="entry name" value="ZF_RING_1"/>
    <property type="match status" value="1"/>
</dbReference>
<sequence>MLLPNKKFKNQNSCVHPFCTDCIIKYIAVKLEENIGDIPCPSLNCNQFFDPISCRNLVGRQLFVKWSDVLCESSVLRLAKCYCPNRNCSALILDECGGGNAKRSRCPNCKRLFCFKCKLPWHAGLRCDGKDINDVAFHVLAMRKKWKRCPMCRHFVERNQGVTAISITNAEDELIITFVIVNLGTNYGHVGDATIEVTEEKNIYPFEKGWNGDLW</sequence>
<keyword evidence="9" id="KW-0862">Zinc</keyword>
<keyword evidence="8" id="KW-0833">Ubl conjugation pathway</keyword>
<reference evidence="11 12" key="1">
    <citation type="journal article" date="2021" name="BMC Genomics">
        <title>Datura genome reveals duplications of psychoactive alkaloid biosynthetic genes and high mutation rate following tissue culture.</title>
        <authorList>
            <person name="Rajewski A."/>
            <person name="Carter-House D."/>
            <person name="Stajich J."/>
            <person name="Litt A."/>
        </authorList>
    </citation>
    <scope>NUCLEOTIDE SEQUENCE [LARGE SCALE GENOMIC DNA]</scope>
    <source>
        <strain evidence="11">AR-01</strain>
    </source>
</reference>
<dbReference type="Pfam" id="PF01485">
    <property type="entry name" value="IBR"/>
    <property type="match status" value="1"/>
</dbReference>
<dbReference type="InterPro" id="IPR031127">
    <property type="entry name" value="E3_UB_ligase_RBR"/>
</dbReference>
<keyword evidence="12" id="KW-1185">Reference proteome</keyword>
<keyword evidence="4" id="KW-0808">Transferase</keyword>
<dbReference type="EMBL" id="JACEIK010001505">
    <property type="protein sequence ID" value="MCD7469912.1"/>
    <property type="molecule type" value="Genomic_DNA"/>
</dbReference>
<evidence type="ECO:0000313" key="12">
    <source>
        <dbReference type="Proteomes" id="UP000823775"/>
    </source>
</evidence>
<accession>A0ABS8TEM4</accession>
<evidence type="ECO:0000313" key="11">
    <source>
        <dbReference type="EMBL" id="MCD7469912.1"/>
    </source>
</evidence>
<comment type="caution">
    <text evidence="11">The sequence shown here is derived from an EMBL/GenBank/DDBJ whole genome shotgun (WGS) entry which is preliminary data.</text>
</comment>
<keyword evidence="7" id="KW-0863">Zinc-finger</keyword>
<dbReference type="Gene3D" id="3.30.40.10">
    <property type="entry name" value="Zinc/RING finger domain, C3HC4 (zinc finger)"/>
    <property type="match status" value="1"/>
</dbReference>
<comment type="cofactor">
    <cofactor evidence="2">
        <name>Zn(2+)</name>
        <dbReference type="ChEBI" id="CHEBI:29105"/>
    </cofactor>
</comment>
<dbReference type="InterPro" id="IPR044066">
    <property type="entry name" value="TRIAD_supradom"/>
</dbReference>
<feature type="domain" description="RING-type" evidence="10">
    <location>
        <begin position="1"/>
        <end position="201"/>
    </location>
</feature>
<evidence type="ECO:0000256" key="5">
    <source>
        <dbReference type="ARBA" id="ARBA00022723"/>
    </source>
</evidence>
<proteinExistence type="predicted"/>
<evidence type="ECO:0000256" key="8">
    <source>
        <dbReference type="ARBA" id="ARBA00022786"/>
    </source>
</evidence>
<dbReference type="InterPro" id="IPR017907">
    <property type="entry name" value="Znf_RING_CS"/>
</dbReference>
<dbReference type="EC" id="2.3.2.31" evidence="3"/>
<dbReference type="PANTHER" id="PTHR11685">
    <property type="entry name" value="RBR FAMILY RING FINGER AND IBR DOMAIN-CONTAINING"/>
    <property type="match status" value="1"/>
</dbReference>